<proteinExistence type="predicted"/>
<dbReference type="EMBL" id="JAHRIQ010082247">
    <property type="protein sequence ID" value="MEQ2247897.1"/>
    <property type="molecule type" value="Genomic_DNA"/>
</dbReference>
<keyword evidence="1" id="KW-0812">Transmembrane</keyword>
<sequence length="148" mass="16277">MSFSVCAHVCCLCYVEQGAGTAIGQLPPYFMARAARLSGAEPDDEDYQKFEEMLDQTESAQDFASRAKVAVQKLIQKVGFFGILACASIPNPLFDLAGFTCGHFLVPFWTFFGATLIGKAVIKMHIQKLFVIITFSKHIVEQMVSLIG</sequence>
<evidence type="ECO:0000313" key="2">
    <source>
        <dbReference type="EMBL" id="MEQ2247897.1"/>
    </source>
</evidence>
<dbReference type="GO" id="GO:0008233">
    <property type="term" value="F:peptidase activity"/>
    <property type="evidence" value="ECO:0007669"/>
    <property type="project" value="UniProtKB-KW"/>
</dbReference>
<evidence type="ECO:0000313" key="3">
    <source>
        <dbReference type="Proteomes" id="UP001482620"/>
    </source>
</evidence>
<accession>A0ABV0UVP2</accession>
<name>A0ABV0UVP2_9TELE</name>
<keyword evidence="1" id="KW-0472">Membrane</keyword>
<comment type="caution">
    <text evidence="2">The sequence shown here is derived from an EMBL/GenBank/DDBJ whole genome shotgun (WGS) entry which is preliminary data.</text>
</comment>
<feature type="transmembrane region" description="Helical" evidence="1">
    <location>
        <begin position="96"/>
        <end position="118"/>
    </location>
</feature>
<organism evidence="2 3">
    <name type="scientific">Ilyodon furcidens</name>
    <name type="common">goldbreast splitfin</name>
    <dbReference type="NCBI Taxonomy" id="33524"/>
    <lineage>
        <taxon>Eukaryota</taxon>
        <taxon>Metazoa</taxon>
        <taxon>Chordata</taxon>
        <taxon>Craniata</taxon>
        <taxon>Vertebrata</taxon>
        <taxon>Euteleostomi</taxon>
        <taxon>Actinopterygii</taxon>
        <taxon>Neopterygii</taxon>
        <taxon>Teleostei</taxon>
        <taxon>Neoteleostei</taxon>
        <taxon>Acanthomorphata</taxon>
        <taxon>Ovalentaria</taxon>
        <taxon>Atherinomorphae</taxon>
        <taxon>Cyprinodontiformes</taxon>
        <taxon>Goodeidae</taxon>
        <taxon>Ilyodon</taxon>
    </lineage>
</organism>
<evidence type="ECO:0000256" key="1">
    <source>
        <dbReference type="SAM" id="Phobius"/>
    </source>
</evidence>
<protein>
    <submittedName>
        <fullName evidence="2">Vacuolar membrane protease</fullName>
    </submittedName>
</protein>
<keyword evidence="2" id="KW-0645">Protease</keyword>
<feature type="transmembrane region" description="Helical" evidence="1">
    <location>
        <begin position="74"/>
        <end position="90"/>
    </location>
</feature>
<gene>
    <name evidence="2" type="primary">VMP1_3</name>
    <name evidence="2" type="ORF">ILYODFUR_013894</name>
</gene>
<keyword evidence="2" id="KW-0378">Hydrolase</keyword>
<keyword evidence="3" id="KW-1185">Reference proteome</keyword>
<reference evidence="2 3" key="1">
    <citation type="submission" date="2021-06" db="EMBL/GenBank/DDBJ databases">
        <authorList>
            <person name="Palmer J.M."/>
        </authorList>
    </citation>
    <scope>NUCLEOTIDE SEQUENCE [LARGE SCALE GENOMIC DNA]</scope>
    <source>
        <strain evidence="3">if_2019</strain>
        <tissue evidence="2">Muscle</tissue>
    </source>
</reference>
<dbReference type="GO" id="GO:0006508">
    <property type="term" value="P:proteolysis"/>
    <property type="evidence" value="ECO:0007669"/>
    <property type="project" value="UniProtKB-KW"/>
</dbReference>
<keyword evidence="1" id="KW-1133">Transmembrane helix</keyword>
<dbReference type="Proteomes" id="UP001482620">
    <property type="component" value="Unassembled WGS sequence"/>
</dbReference>